<keyword evidence="2" id="KW-1185">Reference proteome</keyword>
<dbReference type="RefSeq" id="WP_175209101.1">
    <property type="nucleotide sequence ID" value="NZ_CADILG010000038.1"/>
</dbReference>
<protein>
    <submittedName>
        <fullName evidence="1">Uncharacterized protein</fullName>
    </submittedName>
</protein>
<name>A0A6S7EB96_9BURK</name>
<evidence type="ECO:0000313" key="2">
    <source>
        <dbReference type="Proteomes" id="UP000494117"/>
    </source>
</evidence>
<dbReference type="Proteomes" id="UP000494117">
    <property type="component" value="Unassembled WGS sequence"/>
</dbReference>
<proteinExistence type="predicted"/>
<accession>A0A6S7EB96</accession>
<dbReference type="AlphaFoldDB" id="A0A6S7EB96"/>
<organism evidence="1 2">
    <name type="scientific">Achromobacter anxifer</name>
    <dbReference type="NCBI Taxonomy" id="1287737"/>
    <lineage>
        <taxon>Bacteria</taxon>
        <taxon>Pseudomonadati</taxon>
        <taxon>Pseudomonadota</taxon>
        <taxon>Betaproteobacteria</taxon>
        <taxon>Burkholderiales</taxon>
        <taxon>Alcaligenaceae</taxon>
        <taxon>Achromobacter</taxon>
    </lineage>
</organism>
<sequence length="213" mass="22589">MATMTISRLHTVPAVMPKVEPMFKSAQAALVFALNYSMQQYDRPLMNRKAASPSTGTGKGLSGLDGAGQAGMVRVELERLAPIQQAVLVASIAPQQLPCECGVSCCSGWKINQEWADAMGDLTSAAAAAALSGCLSNGRLRSMLIQRLFGAKVTLSKLAEDHKVDERTVSAHHAKLKRWLFGGAGEAGLHQQASQALTQRLRACGWLEAAGGE</sequence>
<evidence type="ECO:0000313" key="1">
    <source>
        <dbReference type="EMBL" id="CAB3904654.1"/>
    </source>
</evidence>
<reference evidence="1 2" key="1">
    <citation type="submission" date="2020-04" db="EMBL/GenBank/DDBJ databases">
        <authorList>
            <person name="De Canck E."/>
        </authorList>
    </citation>
    <scope>NUCLEOTIDE SEQUENCE [LARGE SCALE GENOMIC DNA]</scope>
    <source>
        <strain evidence="1 2">LMG 26858</strain>
    </source>
</reference>
<gene>
    <name evidence="1" type="ORF">LMG26858_04417</name>
</gene>
<dbReference type="EMBL" id="CADILG010000038">
    <property type="protein sequence ID" value="CAB3904654.1"/>
    <property type="molecule type" value="Genomic_DNA"/>
</dbReference>